<evidence type="ECO:0000256" key="1">
    <source>
        <dbReference type="ARBA" id="ARBA00006484"/>
    </source>
</evidence>
<dbReference type="Gene3D" id="3.40.50.720">
    <property type="entry name" value="NAD(P)-binding Rossmann-like Domain"/>
    <property type="match status" value="1"/>
</dbReference>
<gene>
    <name evidence="4" type="ORF">METZ01_LOCUS341395</name>
</gene>
<reference evidence="4" key="1">
    <citation type="submission" date="2018-05" db="EMBL/GenBank/DDBJ databases">
        <authorList>
            <person name="Lanie J.A."/>
            <person name="Ng W.-L."/>
            <person name="Kazmierczak K.M."/>
            <person name="Andrzejewski T.M."/>
            <person name="Davidsen T.M."/>
            <person name="Wayne K.J."/>
            <person name="Tettelin H."/>
            <person name="Glass J.I."/>
            <person name="Rusch D."/>
            <person name="Podicherti R."/>
            <person name="Tsui H.-C.T."/>
            <person name="Winkler M.E."/>
        </authorList>
    </citation>
    <scope>NUCLEOTIDE SEQUENCE</scope>
</reference>
<feature type="non-terminal residue" evidence="4">
    <location>
        <position position="180"/>
    </location>
</feature>
<evidence type="ECO:0000313" key="4">
    <source>
        <dbReference type="EMBL" id="SVC88541.1"/>
    </source>
</evidence>
<dbReference type="PRINTS" id="PR01397">
    <property type="entry name" value="DHBDHDRGNASE"/>
</dbReference>
<dbReference type="PROSITE" id="PS00061">
    <property type="entry name" value="ADH_SHORT"/>
    <property type="match status" value="1"/>
</dbReference>
<dbReference type="SUPFAM" id="SSF51735">
    <property type="entry name" value="NAD(P)-binding Rossmann-fold domains"/>
    <property type="match status" value="1"/>
</dbReference>
<dbReference type="PRINTS" id="PR00080">
    <property type="entry name" value="SDRFAMILY"/>
</dbReference>
<proteinExistence type="inferred from homology"/>
<dbReference type="Pfam" id="PF00106">
    <property type="entry name" value="adh_short"/>
    <property type="match status" value="1"/>
</dbReference>
<accession>A0A382QW44</accession>
<dbReference type="PANTHER" id="PTHR43391">
    <property type="entry name" value="RETINOL DEHYDROGENASE-RELATED"/>
    <property type="match status" value="1"/>
</dbReference>
<feature type="non-terminal residue" evidence="4">
    <location>
        <position position="1"/>
    </location>
</feature>
<dbReference type="InterPro" id="IPR002347">
    <property type="entry name" value="SDR_fam"/>
</dbReference>
<comment type="similarity">
    <text evidence="1">Belongs to the short-chain dehydrogenases/reductases (SDR) family.</text>
</comment>
<dbReference type="EMBL" id="UINC01116656">
    <property type="protein sequence ID" value="SVC88541.1"/>
    <property type="molecule type" value="Genomic_DNA"/>
</dbReference>
<keyword evidence="3" id="KW-0560">Oxidoreductase</keyword>
<name>A0A382QW44_9ZZZZ</name>
<evidence type="ECO:0000256" key="2">
    <source>
        <dbReference type="ARBA" id="ARBA00022857"/>
    </source>
</evidence>
<dbReference type="InterPro" id="IPR036291">
    <property type="entry name" value="NAD(P)-bd_dom_sf"/>
</dbReference>
<protein>
    <recommendedName>
        <fullName evidence="5">Oxidoreductase</fullName>
    </recommendedName>
</protein>
<keyword evidence="2" id="KW-0521">NADP</keyword>
<dbReference type="AlphaFoldDB" id="A0A382QW44"/>
<organism evidence="4">
    <name type="scientific">marine metagenome</name>
    <dbReference type="NCBI Taxonomy" id="408172"/>
    <lineage>
        <taxon>unclassified sequences</taxon>
        <taxon>metagenomes</taxon>
        <taxon>ecological metagenomes</taxon>
    </lineage>
</organism>
<dbReference type="PANTHER" id="PTHR43391:SF14">
    <property type="entry name" value="DEHYDROGENASE_REDUCTASE SDR FAMILY PROTEIN 7-LIKE"/>
    <property type="match status" value="1"/>
</dbReference>
<dbReference type="InterPro" id="IPR003560">
    <property type="entry name" value="DHB_DH"/>
</dbReference>
<evidence type="ECO:0000256" key="3">
    <source>
        <dbReference type="ARBA" id="ARBA00023002"/>
    </source>
</evidence>
<dbReference type="GO" id="GO:0008667">
    <property type="term" value="F:2,3-dihydro-2,3-dihydroxybenzoate dehydrogenase activity"/>
    <property type="evidence" value="ECO:0007669"/>
    <property type="project" value="InterPro"/>
</dbReference>
<evidence type="ECO:0008006" key="5">
    <source>
        <dbReference type="Google" id="ProtNLM"/>
    </source>
</evidence>
<dbReference type="GO" id="GO:0019290">
    <property type="term" value="P:siderophore biosynthetic process"/>
    <property type="evidence" value="ECO:0007669"/>
    <property type="project" value="InterPro"/>
</dbReference>
<dbReference type="InterPro" id="IPR020904">
    <property type="entry name" value="Sc_DH/Rdtase_CS"/>
</dbReference>
<sequence>VTGASTGIGYATVRRLAAGGWKVWGGVRSSSDSLQIERLDGVSSLRIDVTDDEQTKTAFGEVADSRGRLGLDLLVVNAGVLVGGPLEYVTPEEWRRQFDVNVVGVASSIRCALPMLRLSNDPRIVVVGSINSRVGVPLLSPYAASKHALVGLLSSLRRELGPTGPRVTLIEPGAVQTPLW</sequence>